<evidence type="ECO:0000313" key="3">
    <source>
        <dbReference type="Proteomes" id="UP000048984"/>
    </source>
</evidence>
<evidence type="ECO:0000313" key="2">
    <source>
        <dbReference type="EMBL" id="KPL55265.1"/>
    </source>
</evidence>
<dbReference type="Proteomes" id="UP000048984">
    <property type="component" value="Unassembled WGS sequence"/>
</dbReference>
<accession>A0A0N8GFU1</accession>
<comment type="caution">
    <text evidence="2">The sequence shown here is derived from an EMBL/GenBank/DDBJ whole genome shotgun (WGS) entry which is preliminary data.</text>
</comment>
<dbReference type="RefSeq" id="WP_054361432.1">
    <property type="nucleotide sequence ID" value="NZ_LJYW01000001.1"/>
</dbReference>
<dbReference type="Gene3D" id="3.40.50.300">
    <property type="entry name" value="P-loop containing nucleotide triphosphate hydrolases"/>
    <property type="match status" value="1"/>
</dbReference>
<reference evidence="2 3" key="1">
    <citation type="submission" date="2015-09" db="EMBL/GenBank/DDBJ databases">
        <authorList>
            <consortium name="Swine Surveillance"/>
        </authorList>
    </citation>
    <scope>NUCLEOTIDE SEQUENCE [LARGE SCALE GENOMIC DNA]</scope>
    <source>
        <strain evidence="2 3">16</strain>
    </source>
</reference>
<dbReference type="EMBL" id="LJYW01000001">
    <property type="protein sequence ID" value="KPL55265.1"/>
    <property type="molecule type" value="Genomic_DNA"/>
</dbReference>
<dbReference type="STRING" id="665126.ABB55_26025"/>
<sequence>MVGDGTEAGKSTVAMAVIRLLNRNGVRTIPMKPYSASQLTLLPDRLAIRDPARTAPEVGGDAMRLARTSPLTDGYFDLVAPISVVCHPTFRTTIAARSGSLLLGNMAYYRPEPAWPQPEPEIVADAIGKLGVPLDRARPWPGLNFRDAPRLDQAAVRAAYRRLLTLKPHTMVIEGAGAFLPSFDGMPTIDHLIHVQRPAVRVYAGIGARLRFEPGRQLVPAAPFVDRLEARGYRPAAFVLPEVAEDDLARVAEALAADILAVFDRAESLRGRLQRLRPPRWLRWRAPPGDATGSGQPLKTEGRRS</sequence>
<proteinExistence type="predicted"/>
<reference evidence="2 3" key="2">
    <citation type="submission" date="2015-10" db="EMBL/GenBank/DDBJ databases">
        <title>Draft Genome Sequence of Prosthecomicrobium hirschii ATCC 27832.</title>
        <authorList>
            <person name="Daniel J."/>
            <person name="Givan S.A."/>
            <person name="Brun Y.V."/>
            <person name="Brown P.J."/>
        </authorList>
    </citation>
    <scope>NUCLEOTIDE SEQUENCE [LARGE SCALE GENOMIC DNA]</scope>
    <source>
        <strain evidence="2 3">16</strain>
    </source>
</reference>
<protein>
    <recommendedName>
        <fullName evidence="4">Dethiobiotin synthase</fullName>
    </recommendedName>
</protein>
<dbReference type="SUPFAM" id="SSF52540">
    <property type="entry name" value="P-loop containing nucleoside triphosphate hydrolases"/>
    <property type="match status" value="1"/>
</dbReference>
<dbReference type="InterPro" id="IPR027417">
    <property type="entry name" value="P-loop_NTPase"/>
</dbReference>
<name>A0A0N8GFU1_9HYPH</name>
<evidence type="ECO:0008006" key="4">
    <source>
        <dbReference type="Google" id="ProtNLM"/>
    </source>
</evidence>
<organism evidence="2 3">
    <name type="scientific">Prosthecodimorpha hirschii</name>
    <dbReference type="NCBI Taxonomy" id="665126"/>
    <lineage>
        <taxon>Bacteria</taxon>
        <taxon>Pseudomonadati</taxon>
        <taxon>Pseudomonadota</taxon>
        <taxon>Alphaproteobacteria</taxon>
        <taxon>Hyphomicrobiales</taxon>
        <taxon>Ancalomicrobiaceae</taxon>
        <taxon>Prosthecodimorpha</taxon>
    </lineage>
</organism>
<feature type="region of interest" description="Disordered" evidence="1">
    <location>
        <begin position="283"/>
        <end position="305"/>
    </location>
</feature>
<keyword evidence="3" id="KW-1185">Reference proteome</keyword>
<gene>
    <name evidence="2" type="ORF">ABB55_26025</name>
</gene>
<dbReference type="AlphaFoldDB" id="A0A0N8GFU1"/>
<evidence type="ECO:0000256" key="1">
    <source>
        <dbReference type="SAM" id="MobiDB-lite"/>
    </source>
</evidence>